<dbReference type="AlphaFoldDB" id="A0ABD2QI77"/>
<organism evidence="4 5">
    <name type="scientific">Cichlidogyrus casuarinus</name>
    <dbReference type="NCBI Taxonomy" id="1844966"/>
    <lineage>
        <taxon>Eukaryota</taxon>
        <taxon>Metazoa</taxon>
        <taxon>Spiralia</taxon>
        <taxon>Lophotrochozoa</taxon>
        <taxon>Platyhelminthes</taxon>
        <taxon>Monogenea</taxon>
        <taxon>Monopisthocotylea</taxon>
        <taxon>Dactylogyridea</taxon>
        <taxon>Ancyrocephalidae</taxon>
        <taxon>Cichlidogyrus</taxon>
    </lineage>
</organism>
<feature type="compositionally biased region" description="Basic and acidic residues" evidence="3">
    <location>
        <begin position="291"/>
        <end position="317"/>
    </location>
</feature>
<dbReference type="PANTHER" id="PTHR12375">
    <property type="entry name" value="RNA-BINDING PROTEIN LUC7-RELATED"/>
    <property type="match status" value="1"/>
</dbReference>
<dbReference type="Proteomes" id="UP001626550">
    <property type="component" value="Unassembled WGS sequence"/>
</dbReference>
<dbReference type="InterPro" id="IPR004882">
    <property type="entry name" value="Luc7-rel"/>
</dbReference>
<sequence length="332" mass="38052">MAWASQAALLDELMGRNRNAAPTDKVKEPHWSDDDICKFYICAFCPHELFVNTKSDLGPCTNVHEEKMRDAYLKSSRSGKMGYEEEFAKFLQGLVDECDRRIQRGHDRLKGGSIYITESHTKVGTIDIIKQDKIDALTKRIEELLAQAETLGSEGKVDQAQGVMKLCEQLKSEKANLEGENRPMLNQGKELEVCEICAAFRIKDDAPQRVEEHLAGKMHIGYAKIRDHLREFNEKKAAAAARNSIRYSRDRTPERDHSRKHRSGTPESSRKDSRYSKDRDRSHHGRGHRGKNYDDRGSRHSHDRDEHRSKSSNKREISPFSSSRRIPDGSDY</sequence>
<evidence type="ECO:0000256" key="2">
    <source>
        <dbReference type="SAM" id="Coils"/>
    </source>
</evidence>
<evidence type="ECO:0000313" key="5">
    <source>
        <dbReference type="Proteomes" id="UP001626550"/>
    </source>
</evidence>
<feature type="coiled-coil region" evidence="2">
    <location>
        <begin position="134"/>
        <end position="180"/>
    </location>
</feature>
<keyword evidence="2" id="KW-0175">Coiled coil</keyword>
<proteinExistence type="inferred from homology"/>
<evidence type="ECO:0000256" key="1">
    <source>
        <dbReference type="ARBA" id="ARBA00005655"/>
    </source>
</evidence>
<comment type="similarity">
    <text evidence="1">Belongs to the Luc7 family.</text>
</comment>
<evidence type="ECO:0000256" key="3">
    <source>
        <dbReference type="SAM" id="MobiDB-lite"/>
    </source>
</evidence>
<accession>A0ABD2QI77</accession>
<feature type="compositionally biased region" description="Basic and acidic residues" evidence="3">
    <location>
        <begin position="247"/>
        <end position="257"/>
    </location>
</feature>
<comment type="caution">
    <text evidence="4">The sequence shown here is derived from an EMBL/GenBank/DDBJ whole genome shotgun (WGS) entry which is preliminary data.</text>
</comment>
<protein>
    <submittedName>
        <fullName evidence="4">Luc7-like protein 3</fullName>
    </submittedName>
</protein>
<keyword evidence="5" id="KW-1185">Reference proteome</keyword>
<dbReference type="EMBL" id="JBJKFK010000168">
    <property type="protein sequence ID" value="KAL3319123.1"/>
    <property type="molecule type" value="Genomic_DNA"/>
</dbReference>
<name>A0ABD2QI77_9PLAT</name>
<evidence type="ECO:0000313" key="4">
    <source>
        <dbReference type="EMBL" id="KAL3319123.1"/>
    </source>
</evidence>
<dbReference type="Pfam" id="PF03194">
    <property type="entry name" value="LUC7"/>
    <property type="match status" value="1"/>
</dbReference>
<feature type="region of interest" description="Disordered" evidence="3">
    <location>
        <begin position="236"/>
        <end position="332"/>
    </location>
</feature>
<feature type="compositionally biased region" description="Basic and acidic residues" evidence="3">
    <location>
        <begin position="268"/>
        <end position="281"/>
    </location>
</feature>
<gene>
    <name evidence="4" type="primary">LUC7L3</name>
    <name evidence="4" type="ORF">Ciccas_002211</name>
</gene>
<reference evidence="4 5" key="1">
    <citation type="submission" date="2024-11" db="EMBL/GenBank/DDBJ databases">
        <title>Adaptive evolution of stress response genes in parasites aligns with host niche diversity.</title>
        <authorList>
            <person name="Hahn C."/>
            <person name="Resl P."/>
        </authorList>
    </citation>
    <scope>NUCLEOTIDE SEQUENCE [LARGE SCALE GENOMIC DNA]</scope>
    <source>
        <strain evidence="4">EGGRZ-B1_66</strain>
        <tissue evidence="4">Body</tissue>
    </source>
</reference>